<dbReference type="EMBL" id="QKTW01000015">
    <property type="protein sequence ID" value="PZF73178.1"/>
    <property type="molecule type" value="Genomic_DNA"/>
</dbReference>
<proteinExistence type="predicted"/>
<dbReference type="OrthoDB" id="1120100at2"/>
<gene>
    <name evidence="1" type="ORF">DN068_09920</name>
</gene>
<dbReference type="Proteomes" id="UP000248745">
    <property type="component" value="Unassembled WGS sequence"/>
</dbReference>
<accession>A0A2W2AZQ4</accession>
<evidence type="ECO:0000313" key="2">
    <source>
        <dbReference type="Proteomes" id="UP000248745"/>
    </source>
</evidence>
<organism evidence="1 2">
    <name type="scientific">Taibaiella soli</name>
    <dbReference type="NCBI Taxonomy" id="1649169"/>
    <lineage>
        <taxon>Bacteria</taxon>
        <taxon>Pseudomonadati</taxon>
        <taxon>Bacteroidota</taxon>
        <taxon>Chitinophagia</taxon>
        <taxon>Chitinophagales</taxon>
        <taxon>Chitinophagaceae</taxon>
        <taxon>Taibaiella</taxon>
    </lineage>
</organism>
<protein>
    <submittedName>
        <fullName evidence="1">Uncharacterized protein</fullName>
    </submittedName>
</protein>
<keyword evidence="2" id="KW-1185">Reference proteome</keyword>
<dbReference type="RefSeq" id="WP_110998755.1">
    <property type="nucleotide sequence ID" value="NZ_QKTW01000015.1"/>
</dbReference>
<sequence>MSKITKGRIIITKNIPDNLELAKKIYDKHIIDSSDSLLNNLEDITWNEIGPLIDQCMQLHKKAEELKRQMEEAYRQRDLAYPKISEAIQASKLYLKGRFARNPKKLGEWGFNVDDTPKYKRKTSDV</sequence>
<dbReference type="AlphaFoldDB" id="A0A2W2AZQ4"/>
<reference evidence="1 2" key="1">
    <citation type="submission" date="2018-06" db="EMBL/GenBank/DDBJ databases">
        <title>Mucibacter soli gen. nov., sp. nov., a new member of the family Chitinophagaceae producing mucin.</title>
        <authorList>
            <person name="Kim M.-K."/>
            <person name="Park S."/>
            <person name="Kim T.-S."/>
            <person name="Joung Y."/>
            <person name="Han J.-H."/>
            <person name="Kim S.B."/>
        </authorList>
    </citation>
    <scope>NUCLEOTIDE SEQUENCE [LARGE SCALE GENOMIC DNA]</scope>
    <source>
        <strain evidence="1 2">R1-15</strain>
    </source>
</reference>
<comment type="caution">
    <text evidence="1">The sequence shown here is derived from an EMBL/GenBank/DDBJ whole genome shotgun (WGS) entry which is preliminary data.</text>
</comment>
<name>A0A2W2AZQ4_9BACT</name>
<evidence type="ECO:0000313" key="1">
    <source>
        <dbReference type="EMBL" id="PZF73178.1"/>
    </source>
</evidence>